<dbReference type="PROSITE" id="PS50949">
    <property type="entry name" value="HTH_GNTR"/>
    <property type="match status" value="1"/>
</dbReference>
<dbReference type="Gene3D" id="1.10.10.10">
    <property type="entry name" value="Winged helix-like DNA-binding domain superfamily/Winged helix DNA-binding domain"/>
    <property type="match status" value="1"/>
</dbReference>
<dbReference type="SMART" id="SM00345">
    <property type="entry name" value="HTH_GNTR"/>
    <property type="match status" value="1"/>
</dbReference>
<keyword evidence="3" id="KW-0804">Transcription</keyword>
<dbReference type="InterPro" id="IPR036390">
    <property type="entry name" value="WH_DNA-bd_sf"/>
</dbReference>
<dbReference type="PRINTS" id="PR00035">
    <property type="entry name" value="HTHGNTR"/>
</dbReference>
<dbReference type="AlphaFoldDB" id="A0A5P3VCQ4"/>
<dbReference type="GO" id="GO:0045892">
    <property type="term" value="P:negative regulation of DNA-templated transcription"/>
    <property type="evidence" value="ECO:0007669"/>
    <property type="project" value="TreeGrafter"/>
</dbReference>
<gene>
    <name evidence="5" type="ORF">D2917_02280</name>
</gene>
<dbReference type="Proteomes" id="UP000325743">
    <property type="component" value="Chromosome 1"/>
</dbReference>
<dbReference type="PANTHER" id="PTHR44846:SF1">
    <property type="entry name" value="MANNOSYL-D-GLYCERATE TRANSPORT_METABOLISM SYSTEM REPRESSOR MNGR-RELATED"/>
    <property type="match status" value="1"/>
</dbReference>
<proteinExistence type="predicted"/>
<dbReference type="Pfam" id="PF07702">
    <property type="entry name" value="UTRA"/>
    <property type="match status" value="1"/>
</dbReference>
<keyword evidence="2" id="KW-0238">DNA-binding</keyword>
<accession>A0A5P3VCQ4</accession>
<evidence type="ECO:0000313" key="6">
    <source>
        <dbReference type="Proteomes" id="UP000325743"/>
    </source>
</evidence>
<dbReference type="Gene3D" id="3.40.1410.10">
    <property type="entry name" value="Chorismate lyase-like"/>
    <property type="match status" value="1"/>
</dbReference>
<dbReference type="PANTHER" id="PTHR44846">
    <property type="entry name" value="MANNOSYL-D-GLYCERATE TRANSPORT/METABOLISM SYSTEM REPRESSOR MNGR-RELATED"/>
    <property type="match status" value="1"/>
</dbReference>
<dbReference type="InterPro" id="IPR050679">
    <property type="entry name" value="Bact_HTH_transcr_reg"/>
</dbReference>
<protein>
    <submittedName>
        <fullName evidence="5">GntR family transcriptional regulator</fullName>
    </submittedName>
</protein>
<sequence length="283" mass="30704">MTRATTGGPAAGDSAMLPDDNAGGVTRYRQLASVLRHKIVAGEYPVGFQLPTVEQLAQAYGIAKVTVRQAYALLTEEGLITSQRGRGTHVIMVPSGPGEGMRSAINDVAVGPNALEIRILEKRREARLPPGLAGSGVPMEGGYVMLRKLHVHDGMPFCLIELYVAATVFASFPRGGEKHHKIAHLLRQSQGERLGMMRQTMTVEPADAVLARELDYAFAAPVARIVRTTLDIDGNVLTAGVFWYRGDRFILDVEMPARLTERYPDLAIPKSAARPDHQNGDLA</sequence>
<dbReference type="Pfam" id="PF00392">
    <property type="entry name" value="GntR"/>
    <property type="match status" value="1"/>
</dbReference>
<dbReference type="SUPFAM" id="SSF46785">
    <property type="entry name" value="Winged helix' DNA-binding domain"/>
    <property type="match status" value="1"/>
</dbReference>
<dbReference type="GO" id="GO:0003700">
    <property type="term" value="F:DNA-binding transcription factor activity"/>
    <property type="evidence" value="ECO:0007669"/>
    <property type="project" value="InterPro"/>
</dbReference>
<dbReference type="CDD" id="cd07377">
    <property type="entry name" value="WHTH_GntR"/>
    <property type="match status" value="1"/>
</dbReference>
<name>A0A5P3VCQ4_9BURK</name>
<dbReference type="EMBL" id="CP032518">
    <property type="protein sequence ID" value="QEZ43173.1"/>
    <property type="molecule type" value="Genomic_DNA"/>
</dbReference>
<dbReference type="InterPro" id="IPR011663">
    <property type="entry name" value="UTRA"/>
</dbReference>
<dbReference type="InterPro" id="IPR028978">
    <property type="entry name" value="Chorismate_lyase_/UTRA_dom_sf"/>
</dbReference>
<organism evidence="5 6">
    <name type="scientific">Cupriavidus oxalaticus</name>
    <dbReference type="NCBI Taxonomy" id="96344"/>
    <lineage>
        <taxon>Bacteria</taxon>
        <taxon>Pseudomonadati</taxon>
        <taxon>Pseudomonadota</taxon>
        <taxon>Betaproteobacteria</taxon>
        <taxon>Burkholderiales</taxon>
        <taxon>Burkholderiaceae</taxon>
        <taxon>Cupriavidus</taxon>
    </lineage>
</organism>
<evidence type="ECO:0000259" key="4">
    <source>
        <dbReference type="PROSITE" id="PS50949"/>
    </source>
</evidence>
<dbReference type="RefSeq" id="WP_151069460.1">
    <property type="nucleotide sequence ID" value="NZ_CP032518.1"/>
</dbReference>
<dbReference type="SUPFAM" id="SSF64288">
    <property type="entry name" value="Chorismate lyase-like"/>
    <property type="match status" value="1"/>
</dbReference>
<evidence type="ECO:0000313" key="5">
    <source>
        <dbReference type="EMBL" id="QEZ43173.1"/>
    </source>
</evidence>
<evidence type="ECO:0000256" key="1">
    <source>
        <dbReference type="ARBA" id="ARBA00023015"/>
    </source>
</evidence>
<reference evidence="5 6" key="1">
    <citation type="submission" date="2018-09" db="EMBL/GenBank/DDBJ databases">
        <title>Complete genome sequence of Cupriavidus oxalaticus T2, a bacterium capable of phenol tolerance and degradation.</title>
        <authorList>
            <person name="Yan J."/>
        </authorList>
    </citation>
    <scope>NUCLEOTIDE SEQUENCE [LARGE SCALE GENOMIC DNA]</scope>
    <source>
        <strain evidence="5 6">T2</strain>
    </source>
</reference>
<evidence type="ECO:0000256" key="3">
    <source>
        <dbReference type="ARBA" id="ARBA00023163"/>
    </source>
</evidence>
<dbReference type="InterPro" id="IPR000524">
    <property type="entry name" value="Tscrpt_reg_HTH_GntR"/>
</dbReference>
<dbReference type="InterPro" id="IPR036388">
    <property type="entry name" value="WH-like_DNA-bd_sf"/>
</dbReference>
<keyword evidence="1" id="KW-0805">Transcription regulation</keyword>
<dbReference type="SMART" id="SM00866">
    <property type="entry name" value="UTRA"/>
    <property type="match status" value="1"/>
</dbReference>
<evidence type="ECO:0000256" key="2">
    <source>
        <dbReference type="ARBA" id="ARBA00023125"/>
    </source>
</evidence>
<dbReference type="GO" id="GO:0003677">
    <property type="term" value="F:DNA binding"/>
    <property type="evidence" value="ECO:0007669"/>
    <property type="project" value="UniProtKB-KW"/>
</dbReference>
<feature type="domain" description="HTH gntR-type" evidence="4">
    <location>
        <begin position="25"/>
        <end position="93"/>
    </location>
</feature>